<dbReference type="InterPro" id="IPR052464">
    <property type="entry name" value="Synovial_Prolif_Regulator"/>
</dbReference>
<dbReference type="SUPFAM" id="SSF48371">
    <property type="entry name" value="ARM repeat"/>
    <property type="match status" value="1"/>
</dbReference>
<comment type="similarity">
    <text evidence="3">Belongs to the SAAL1 family.</text>
</comment>
<evidence type="ECO:0000256" key="3">
    <source>
        <dbReference type="ARBA" id="ARBA00038401"/>
    </source>
</evidence>
<organism evidence="4 5">
    <name type="scientific">Apophysomyces ossiformis</name>
    <dbReference type="NCBI Taxonomy" id="679940"/>
    <lineage>
        <taxon>Eukaryota</taxon>
        <taxon>Fungi</taxon>
        <taxon>Fungi incertae sedis</taxon>
        <taxon>Mucoromycota</taxon>
        <taxon>Mucoromycotina</taxon>
        <taxon>Mucoromycetes</taxon>
        <taxon>Mucorales</taxon>
        <taxon>Mucorineae</taxon>
        <taxon>Mucoraceae</taxon>
        <taxon>Apophysomyces</taxon>
    </lineage>
</organism>
<gene>
    <name evidence="4" type="ORF">EC973_003916</name>
</gene>
<dbReference type="PANTHER" id="PTHR23424:SF23">
    <property type="entry name" value="PROTEIN SAAL1"/>
    <property type="match status" value="1"/>
</dbReference>
<proteinExistence type="inferred from homology"/>
<sequence>MVGDDVRVDQSTIIVSPIMRKLVDGVIQGTMDEIPSGSDPDDDSPFERTLCAAWDVCTVAEYAQTIGTTQFHRVLLKIITTTQRDRTRELAVGALANMACHWDLIGRTLLDDMDILRLCRSILWHENDARVLLETTRLLNTFLSCSIDANSQTIIEHDHLTEFLMPVPMTPSVFHQYTLIVCNTLYSELLMMSLELMMRIVVYTNAVTHSLARRDQDSPFIEKSDALTLIRWGAERLEEEGRGVGIGMGFNRGVAKNVMHLLWALMAYGMASTADCGIDMTNCLAQSMSRIVSYIQEDEYDHSEDDDDIQNLAQALSTKLSMAS</sequence>
<dbReference type="EMBL" id="JABAYA010000224">
    <property type="protein sequence ID" value="KAF7721928.1"/>
    <property type="molecule type" value="Genomic_DNA"/>
</dbReference>
<keyword evidence="2" id="KW-0539">Nucleus</keyword>
<dbReference type="OrthoDB" id="2156856at2759"/>
<accession>A0A8H7BIW4</accession>
<dbReference type="GO" id="GO:0005634">
    <property type="term" value="C:nucleus"/>
    <property type="evidence" value="ECO:0007669"/>
    <property type="project" value="UniProtKB-SubCell"/>
</dbReference>
<dbReference type="Proteomes" id="UP000605846">
    <property type="component" value="Unassembled WGS sequence"/>
</dbReference>
<evidence type="ECO:0000313" key="5">
    <source>
        <dbReference type="Proteomes" id="UP000605846"/>
    </source>
</evidence>
<comment type="subcellular location">
    <subcellularLocation>
        <location evidence="1">Nucleus</location>
    </subcellularLocation>
</comment>
<dbReference type="Gene3D" id="1.25.10.10">
    <property type="entry name" value="Leucine-rich Repeat Variant"/>
    <property type="match status" value="1"/>
</dbReference>
<dbReference type="PANTHER" id="PTHR23424">
    <property type="entry name" value="SERUM AMYLOID A"/>
    <property type="match status" value="1"/>
</dbReference>
<dbReference type="InterPro" id="IPR016024">
    <property type="entry name" value="ARM-type_fold"/>
</dbReference>
<evidence type="ECO:0000256" key="2">
    <source>
        <dbReference type="ARBA" id="ARBA00023242"/>
    </source>
</evidence>
<evidence type="ECO:0000256" key="1">
    <source>
        <dbReference type="ARBA" id="ARBA00004123"/>
    </source>
</evidence>
<dbReference type="InterPro" id="IPR011989">
    <property type="entry name" value="ARM-like"/>
</dbReference>
<evidence type="ECO:0000313" key="4">
    <source>
        <dbReference type="EMBL" id="KAF7721928.1"/>
    </source>
</evidence>
<dbReference type="AlphaFoldDB" id="A0A8H7BIW4"/>
<name>A0A8H7BIW4_9FUNG</name>
<reference evidence="4" key="1">
    <citation type="submission" date="2020-01" db="EMBL/GenBank/DDBJ databases">
        <title>Genome Sequencing of Three Apophysomyces-Like Fungal Strains Confirms a Novel Fungal Genus in the Mucoromycota with divergent Burkholderia-like Endosymbiotic Bacteria.</title>
        <authorList>
            <person name="Stajich J.E."/>
            <person name="Macias A.M."/>
            <person name="Carter-House D."/>
            <person name="Lovett B."/>
            <person name="Kasson L.R."/>
            <person name="Berry K."/>
            <person name="Grigoriev I."/>
            <person name="Chang Y."/>
            <person name="Spatafora J."/>
            <person name="Kasson M.T."/>
        </authorList>
    </citation>
    <scope>NUCLEOTIDE SEQUENCE</scope>
    <source>
        <strain evidence="4">NRRL A-21654</strain>
    </source>
</reference>
<protein>
    <recommendedName>
        <fullName evidence="6">Protein saal1</fullName>
    </recommendedName>
</protein>
<comment type="caution">
    <text evidence="4">The sequence shown here is derived from an EMBL/GenBank/DDBJ whole genome shotgun (WGS) entry which is preliminary data.</text>
</comment>
<evidence type="ECO:0008006" key="6">
    <source>
        <dbReference type="Google" id="ProtNLM"/>
    </source>
</evidence>
<keyword evidence="5" id="KW-1185">Reference proteome</keyword>